<evidence type="ECO:0000313" key="1">
    <source>
        <dbReference type="EMBL" id="ETL48855.1"/>
    </source>
</evidence>
<dbReference type="AlphaFoldDB" id="W2JR21"/>
<sequence length="66" mass="7474">MFEKLLRLIATRGLLDTKSLHQSTAQFQDTHPVMSADLSPQRTASMLTIEKTDTRKGSLDKLSYLH</sequence>
<reference evidence="1 3" key="1">
    <citation type="submission" date="2013-11" db="EMBL/GenBank/DDBJ databases">
        <title>The Genome Sequence of Phytophthora parasitica CJ05E6.</title>
        <authorList>
            <consortium name="The Broad Institute Genomics Platform"/>
            <person name="Russ C."/>
            <person name="Tyler B."/>
            <person name="Panabieres F."/>
            <person name="Shan W."/>
            <person name="Tripathy S."/>
            <person name="Grunwald N."/>
            <person name="Machado M."/>
            <person name="Johnson C.S."/>
            <person name="Arredondo F."/>
            <person name="Hong C."/>
            <person name="Coffey M."/>
            <person name="Young S.K."/>
            <person name="Zeng Q."/>
            <person name="Gargeya S."/>
            <person name="Fitzgerald M."/>
            <person name="Abouelleil A."/>
            <person name="Alvarado L."/>
            <person name="Chapman S.B."/>
            <person name="Gainer-Dewar J."/>
            <person name="Goldberg J."/>
            <person name="Griggs A."/>
            <person name="Gujja S."/>
            <person name="Hansen M."/>
            <person name="Howarth C."/>
            <person name="Imamovic A."/>
            <person name="Ireland A."/>
            <person name="Larimer J."/>
            <person name="McCowan C."/>
            <person name="Murphy C."/>
            <person name="Pearson M."/>
            <person name="Poon T.W."/>
            <person name="Priest M."/>
            <person name="Roberts A."/>
            <person name="Saif S."/>
            <person name="Shea T."/>
            <person name="Sykes S."/>
            <person name="Wortman J."/>
            <person name="Nusbaum C."/>
            <person name="Birren B."/>
        </authorList>
    </citation>
    <scope>NUCLEOTIDE SEQUENCE [LARGE SCALE GENOMIC DNA]</scope>
    <source>
        <strain evidence="1 3">CJ05E6</strain>
    </source>
</reference>
<protein>
    <submittedName>
        <fullName evidence="1">Uncharacterized protein</fullName>
    </submittedName>
</protein>
<organism evidence="1 3">
    <name type="scientific">Phytophthora nicotianae</name>
    <name type="common">Potato buckeye rot agent</name>
    <name type="synonym">Phytophthora parasitica</name>
    <dbReference type="NCBI Taxonomy" id="4792"/>
    <lineage>
        <taxon>Eukaryota</taxon>
        <taxon>Sar</taxon>
        <taxon>Stramenopiles</taxon>
        <taxon>Oomycota</taxon>
        <taxon>Peronosporomycetes</taxon>
        <taxon>Peronosporales</taxon>
        <taxon>Peronosporaceae</taxon>
        <taxon>Phytophthora</taxon>
    </lineage>
</organism>
<proteinExistence type="predicted"/>
<accession>W2JR21</accession>
<name>W2JR21_PHYNI</name>
<evidence type="ECO:0000313" key="3">
    <source>
        <dbReference type="Proteomes" id="UP000053864"/>
    </source>
</evidence>
<gene>
    <name evidence="2" type="ORF">L914_01592</name>
    <name evidence="1" type="ORF">L916_01579</name>
</gene>
<dbReference type="Proteomes" id="UP000053864">
    <property type="component" value="Unassembled WGS sequence"/>
</dbReference>
<evidence type="ECO:0000313" key="2">
    <source>
        <dbReference type="EMBL" id="ETM55155.1"/>
    </source>
</evidence>
<dbReference type="EMBL" id="KI690794">
    <property type="protein sequence ID" value="ETM55155.1"/>
    <property type="molecule type" value="Genomic_DNA"/>
</dbReference>
<dbReference type="VEuPathDB" id="FungiDB:PPTG_06809"/>
<reference evidence="2" key="2">
    <citation type="submission" date="2013-11" db="EMBL/GenBank/DDBJ databases">
        <title>The Genome Sequence of Phytophthora parasitica IAC_01/95.</title>
        <authorList>
            <consortium name="The Broad Institute Genomics Platform"/>
            <person name="Russ C."/>
            <person name="Tyler B."/>
            <person name="Panabieres F."/>
            <person name="Shan W."/>
            <person name="Tripathy S."/>
            <person name="Grunwald N."/>
            <person name="Machado M."/>
            <person name="Johnson C.S."/>
            <person name="Arredondo F."/>
            <person name="Hong C."/>
            <person name="Coffey M."/>
            <person name="Young S.K."/>
            <person name="Zeng Q."/>
            <person name="Gargeya S."/>
            <person name="Fitzgerald M."/>
            <person name="Abouelleil A."/>
            <person name="Alvarado L."/>
            <person name="Chapman S.B."/>
            <person name="Gainer-Dewar J."/>
            <person name="Goldberg J."/>
            <person name="Griggs A."/>
            <person name="Gujja S."/>
            <person name="Hansen M."/>
            <person name="Howarth C."/>
            <person name="Imamovic A."/>
            <person name="Ireland A."/>
            <person name="Larimer J."/>
            <person name="McCowan C."/>
            <person name="Murphy C."/>
            <person name="Pearson M."/>
            <person name="Poon T.W."/>
            <person name="Priest M."/>
            <person name="Roberts A."/>
            <person name="Saif S."/>
            <person name="Shea T."/>
            <person name="Sykes S."/>
            <person name="Wortman J."/>
            <person name="Nusbaum C."/>
            <person name="Birren B."/>
        </authorList>
    </citation>
    <scope>NUCLEOTIDE SEQUENCE [LARGE SCALE GENOMIC DNA]</scope>
    <source>
        <strain evidence="2">IAC_01/95</strain>
    </source>
</reference>
<dbReference type="EMBL" id="KI670770">
    <property type="protein sequence ID" value="ETL48855.1"/>
    <property type="molecule type" value="Genomic_DNA"/>
</dbReference>
<dbReference type="Proteomes" id="UP000054532">
    <property type="component" value="Unassembled WGS sequence"/>
</dbReference>